<evidence type="ECO:0000256" key="2">
    <source>
        <dbReference type="ARBA" id="ARBA00004664"/>
    </source>
</evidence>
<dbReference type="EMBL" id="CP017560">
    <property type="protein sequence ID" value="AOV06413.1"/>
    <property type="molecule type" value="Genomic_DNA"/>
</dbReference>
<gene>
    <name evidence="10" type="primary">trpF</name>
    <name evidence="12" type="ORF">BI350_01510</name>
</gene>
<evidence type="ECO:0000256" key="1">
    <source>
        <dbReference type="ARBA" id="ARBA00001164"/>
    </source>
</evidence>
<evidence type="ECO:0000259" key="11">
    <source>
        <dbReference type="Pfam" id="PF00697"/>
    </source>
</evidence>
<evidence type="ECO:0000256" key="7">
    <source>
        <dbReference type="ARBA" id="ARBA00022822"/>
    </source>
</evidence>
<dbReference type="AlphaFoldDB" id="A0A1D8JCI6"/>
<dbReference type="PANTHER" id="PTHR42894">
    <property type="entry name" value="N-(5'-PHOSPHORIBOSYL)ANTHRANILATE ISOMERASE"/>
    <property type="match status" value="1"/>
</dbReference>
<dbReference type="RefSeq" id="WP_075526516.1">
    <property type="nucleotide sequence ID" value="NZ_CP017560.1"/>
</dbReference>
<dbReference type="Gene3D" id="3.20.20.70">
    <property type="entry name" value="Aldolase class I"/>
    <property type="match status" value="1"/>
</dbReference>
<comment type="similarity">
    <text evidence="3 10">Belongs to the TrpF family.</text>
</comment>
<dbReference type="SUPFAM" id="SSF51366">
    <property type="entry name" value="Ribulose-phoshate binding barrel"/>
    <property type="match status" value="1"/>
</dbReference>
<dbReference type="EC" id="5.3.1.24" evidence="4 10"/>
<evidence type="ECO:0000256" key="10">
    <source>
        <dbReference type="HAMAP-Rule" id="MF_00135"/>
    </source>
</evidence>
<dbReference type="HAMAP" id="MF_00135">
    <property type="entry name" value="PRAI"/>
    <property type="match status" value="1"/>
</dbReference>
<protein>
    <recommendedName>
        <fullName evidence="5 10">N-(5'-phosphoribosyl)anthranilate isomerase</fullName>
        <shortName evidence="10">PRAI</shortName>
        <ecNumber evidence="4 10">5.3.1.24</ecNumber>
    </recommendedName>
</protein>
<feature type="domain" description="N-(5'phosphoribosyl) anthranilate isomerase (PRAI)" evidence="11">
    <location>
        <begin position="4"/>
        <end position="197"/>
    </location>
</feature>
<evidence type="ECO:0000256" key="5">
    <source>
        <dbReference type="ARBA" id="ARBA00022272"/>
    </source>
</evidence>
<keyword evidence="8 10" id="KW-0057">Aromatic amino acid biosynthesis</keyword>
<dbReference type="Pfam" id="PF00697">
    <property type="entry name" value="PRAI"/>
    <property type="match status" value="1"/>
</dbReference>
<reference evidence="12 13" key="1">
    <citation type="submission" date="2016-09" db="EMBL/GenBank/DDBJ databases">
        <title>Complete genome sequence of the Lysinibacillus sphaericus LMG 22257, a specie of Bacillus with ureolytic activity that can effectively biodeposit calcium carbonate.</title>
        <authorList>
            <person name="Yan W."/>
        </authorList>
    </citation>
    <scope>NUCLEOTIDE SEQUENCE [LARGE SCALE GENOMIC DNA]</scope>
    <source>
        <strain evidence="12 13">LMG 22257</strain>
    </source>
</reference>
<organism evidence="12 13">
    <name type="scientific">Sporosarcina ureilytica</name>
    <dbReference type="NCBI Taxonomy" id="298596"/>
    <lineage>
        <taxon>Bacteria</taxon>
        <taxon>Bacillati</taxon>
        <taxon>Bacillota</taxon>
        <taxon>Bacilli</taxon>
        <taxon>Bacillales</taxon>
        <taxon>Caryophanaceae</taxon>
        <taxon>Sporosarcina</taxon>
    </lineage>
</organism>
<dbReference type="KEGG" id="surl:BI350_01510"/>
<accession>A0A1D8JCI6</accession>
<keyword evidence="9 10" id="KW-0413">Isomerase</keyword>
<evidence type="ECO:0000256" key="3">
    <source>
        <dbReference type="ARBA" id="ARBA00007571"/>
    </source>
</evidence>
<dbReference type="FunFam" id="3.20.20.70:FF:000075">
    <property type="entry name" value="Tryptophan biosynthesis protein TRP1"/>
    <property type="match status" value="1"/>
</dbReference>
<comment type="pathway">
    <text evidence="2 10">Amino-acid biosynthesis; L-tryptophan biosynthesis; L-tryptophan from chorismate: step 3/5.</text>
</comment>
<comment type="catalytic activity">
    <reaction evidence="1 10">
        <text>N-(5-phospho-beta-D-ribosyl)anthranilate = 1-(2-carboxyphenylamino)-1-deoxy-D-ribulose 5-phosphate</text>
        <dbReference type="Rhea" id="RHEA:21540"/>
        <dbReference type="ChEBI" id="CHEBI:18277"/>
        <dbReference type="ChEBI" id="CHEBI:58613"/>
        <dbReference type="EC" id="5.3.1.24"/>
    </reaction>
</comment>
<dbReference type="Proteomes" id="UP000185746">
    <property type="component" value="Chromosome"/>
</dbReference>
<evidence type="ECO:0000313" key="12">
    <source>
        <dbReference type="EMBL" id="AOV06413.1"/>
    </source>
</evidence>
<evidence type="ECO:0000256" key="6">
    <source>
        <dbReference type="ARBA" id="ARBA00022605"/>
    </source>
</evidence>
<dbReference type="InterPro" id="IPR011060">
    <property type="entry name" value="RibuloseP-bd_barrel"/>
</dbReference>
<dbReference type="CDD" id="cd00405">
    <property type="entry name" value="PRAI"/>
    <property type="match status" value="1"/>
</dbReference>
<dbReference type="UniPathway" id="UPA00035">
    <property type="reaction ID" value="UER00042"/>
</dbReference>
<dbReference type="InterPro" id="IPR013785">
    <property type="entry name" value="Aldolase_TIM"/>
</dbReference>
<evidence type="ECO:0000256" key="4">
    <source>
        <dbReference type="ARBA" id="ARBA00012572"/>
    </source>
</evidence>
<dbReference type="GO" id="GO:0000162">
    <property type="term" value="P:L-tryptophan biosynthetic process"/>
    <property type="evidence" value="ECO:0007669"/>
    <property type="project" value="UniProtKB-UniRule"/>
</dbReference>
<keyword evidence="13" id="KW-1185">Reference proteome</keyword>
<dbReference type="GO" id="GO:0004640">
    <property type="term" value="F:phosphoribosylanthranilate isomerase activity"/>
    <property type="evidence" value="ECO:0007669"/>
    <property type="project" value="UniProtKB-UniRule"/>
</dbReference>
<keyword evidence="6 10" id="KW-0028">Amino-acid biosynthesis</keyword>
<dbReference type="PANTHER" id="PTHR42894:SF1">
    <property type="entry name" value="N-(5'-PHOSPHORIBOSYL)ANTHRANILATE ISOMERASE"/>
    <property type="match status" value="1"/>
</dbReference>
<dbReference type="NCBIfam" id="NF002300">
    <property type="entry name" value="PRK01222.1-7"/>
    <property type="match status" value="1"/>
</dbReference>
<keyword evidence="7 10" id="KW-0822">Tryptophan biosynthesis</keyword>
<dbReference type="InterPro" id="IPR001240">
    <property type="entry name" value="PRAI_dom"/>
</dbReference>
<proteinExistence type="inferred from homology"/>
<dbReference type="InterPro" id="IPR044643">
    <property type="entry name" value="TrpF_fam"/>
</dbReference>
<evidence type="ECO:0000313" key="13">
    <source>
        <dbReference type="Proteomes" id="UP000185746"/>
    </source>
</evidence>
<name>A0A1D8JCI6_9BACL</name>
<evidence type="ECO:0000256" key="8">
    <source>
        <dbReference type="ARBA" id="ARBA00023141"/>
    </source>
</evidence>
<sequence length="204" mass="22424">MTKVKICGLTEQQHIEAAVEAGVDAIGFVFAPSSRQISVNEAKQLSALIPKGVLKIGVFVNATAEELHHIYQEVGLDYIQLHGEETPEFIRKVGLPTIKSFAVRKAEDVLEAKAYDVDYYLFDAPGTVYKGGSGVTFDWALLRGSGVSTEKLILAGGLHAENVQEAIERVQPFMVDVSSGVEKNKRKDGLLMQTFIETVRDEER</sequence>
<evidence type="ECO:0000256" key="9">
    <source>
        <dbReference type="ARBA" id="ARBA00023235"/>
    </source>
</evidence>